<keyword evidence="13" id="KW-1185">Reference proteome</keyword>
<keyword evidence="2" id="KW-0813">Transport</keyword>
<dbReference type="PROSITE" id="PS00211">
    <property type="entry name" value="ABC_TRANSPORTER_1"/>
    <property type="match status" value="1"/>
</dbReference>
<evidence type="ECO:0000256" key="3">
    <source>
        <dbReference type="ARBA" id="ARBA00022475"/>
    </source>
</evidence>
<dbReference type="GO" id="GO:0015421">
    <property type="term" value="F:ABC-type oligopeptide transporter activity"/>
    <property type="evidence" value="ECO:0007669"/>
    <property type="project" value="TreeGrafter"/>
</dbReference>
<evidence type="ECO:0000256" key="8">
    <source>
        <dbReference type="ARBA" id="ARBA00023136"/>
    </source>
</evidence>
<comment type="caution">
    <text evidence="12">The sequence shown here is derived from an EMBL/GenBank/DDBJ whole genome shotgun (WGS) entry which is preliminary data.</text>
</comment>
<dbReference type="GO" id="GO:0005886">
    <property type="term" value="C:plasma membrane"/>
    <property type="evidence" value="ECO:0007669"/>
    <property type="project" value="UniProtKB-SubCell"/>
</dbReference>
<feature type="transmembrane region" description="Helical" evidence="9">
    <location>
        <begin position="275"/>
        <end position="296"/>
    </location>
</feature>
<keyword evidence="5" id="KW-0547">Nucleotide-binding</keyword>
<gene>
    <name evidence="12" type="ORF">EXD82_09510</name>
</gene>
<dbReference type="Proteomes" id="UP000317863">
    <property type="component" value="Unassembled WGS sequence"/>
</dbReference>
<dbReference type="FunFam" id="3.40.50.300:FF:000221">
    <property type="entry name" value="Multidrug ABC transporter ATP-binding protein"/>
    <property type="match status" value="1"/>
</dbReference>
<keyword evidence="4 9" id="KW-0812">Transmembrane</keyword>
<dbReference type="InterPro" id="IPR039421">
    <property type="entry name" value="Type_1_exporter"/>
</dbReference>
<feature type="domain" description="ABC transmembrane type-1" evidence="11">
    <location>
        <begin position="16"/>
        <end position="298"/>
    </location>
</feature>
<dbReference type="PANTHER" id="PTHR43394:SF1">
    <property type="entry name" value="ATP-BINDING CASSETTE SUB-FAMILY B MEMBER 10, MITOCHONDRIAL"/>
    <property type="match status" value="1"/>
</dbReference>
<dbReference type="SUPFAM" id="SSF90123">
    <property type="entry name" value="ABC transporter transmembrane region"/>
    <property type="match status" value="1"/>
</dbReference>
<evidence type="ECO:0000256" key="4">
    <source>
        <dbReference type="ARBA" id="ARBA00022692"/>
    </source>
</evidence>
<evidence type="ECO:0000256" key="7">
    <source>
        <dbReference type="ARBA" id="ARBA00022989"/>
    </source>
</evidence>
<dbReference type="GO" id="GO:0016887">
    <property type="term" value="F:ATP hydrolysis activity"/>
    <property type="evidence" value="ECO:0007669"/>
    <property type="project" value="InterPro"/>
</dbReference>
<feature type="transmembrane region" description="Helical" evidence="9">
    <location>
        <begin position="125"/>
        <end position="149"/>
    </location>
</feature>
<evidence type="ECO:0000313" key="13">
    <source>
        <dbReference type="Proteomes" id="UP000317863"/>
    </source>
</evidence>
<evidence type="ECO:0000256" key="6">
    <source>
        <dbReference type="ARBA" id="ARBA00022840"/>
    </source>
</evidence>
<dbReference type="RefSeq" id="WP_142536681.1">
    <property type="nucleotide sequence ID" value="NZ_SGJB01000020.1"/>
</dbReference>
<accession>A0A544QTA1</accession>
<dbReference type="OrthoDB" id="9762778at2"/>
<evidence type="ECO:0000259" key="10">
    <source>
        <dbReference type="PROSITE" id="PS50893"/>
    </source>
</evidence>
<evidence type="ECO:0000256" key="5">
    <source>
        <dbReference type="ARBA" id="ARBA00022741"/>
    </source>
</evidence>
<reference evidence="12 13" key="1">
    <citation type="submission" date="2019-02" db="EMBL/GenBank/DDBJ databases">
        <title>Peptostreptococcaceae bacterium ZHW00191 nov., a new bacterium isolated from the human gut.</title>
        <authorList>
            <person name="Zhou H.-W."/>
            <person name="Chen X.-J."/>
        </authorList>
    </citation>
    <scope>NUCLEOTIDE SEQUENCE [LARGE SCALE GENOMIC DNA]</scope>
    <source>
        <strain evidence="12 13">ZHW00191</strain>
    </source>
</reference>
<dbReference type="GO" id="GO:0005524">
    <property type="term" value="F:ATP binding"/>
    <property type="evidence" value="ECO:0007669"/>
    <property type="project" value="UniProtKB-KW"/>
</dbReference>
<dbReference type="SMART" id="SM00382">
    <property type="entry name" value="AAA"/>
    <property type="match status" value="1"/>
</dbReference>
<dbReference type="InterPro" id="IPR017871">
    <property type="entry name" value="ABC_transporter-like_CS"/>
</dbReference>
<keyword evidence="3" id="KW-1003">Cell membrane</keyword>
<feature type="transmembrane region" description="Helical" evidence="9">
    <location>
        <begin position="12"/>
        <end position="36"/>
    </location>
</feature>
<protein>
    <submittedName>
        <fullName evidence="12">ABC transporter ATP-binding protein</fullName>
    </submittedName>
</protein>
<feature type="transmembrane region" description="Helical" evidence="9">
    <location>
        <begin position="155"/>
        <end position="176"/>
    </location>
</feature>
<dbReference type="Pfam" id="PF00664">
    <property type="entry name" value="ABC_membrane"/>
    <property type="match status" value="1"/>
</dbReference>
<dbReference type="PANTHER" id="PTHR43394">
    <property type="entry name" value="ATP-DEPENDENT PERMEASE MDL1, MITOCHONDRIAL"/>
    <property type="match status" value="1"/>
</dbReference>
<dbReference type="InterPro" id="IPR003439">
    <property type="entry name" value="ABC_transporter-like_ATP-bd"/>
</dbReference>
<keyword evidence="8 9" id="KW-0472">Membrane</keyword>
<evidence type="ECO:0000256" key="1">
    <source>
        <dbReference type="ARBA" id="ARBA00004651"/>
    </source>
</evidence>
<keyword evidence="7 9" id="KW-1133">Transmembrane helix</keyword>
<evidence type="ECO:0000256" key="9">
    <source>
        <dbReference type="SAM" id="Phobius"/>
    </source>
</evidence>
<dbReference type="AlphaFoldDB" id="A0A544QTA1"/>
<feature type="domain" description="ABC transporter" evidence="10">
    <location>
        <begin position="332"/>
        <end position="565"/>
    </location>
</feature>
<feature type="transmembrane region" description="Helical" evidence="9">
    <location>
        <begin position="242"/>
        <end position="263"/>
    </location>
</feature>
<dbReference type="InterPro" id="IPR036640">
    <property type="entry name" value="ABC1_TM_sf"/>
</dbReference>
<proteinExistence type="predicted"/>
<sequence length="576" mass="64812">MKLIIKYLKRYKLLFILNAVSALGFALVELGIPTIVADIIDYGISGNNRTYIINGGLKILFVSVVGVMGTIIMGYCCAKISTGITHDIRLDLYKKIQKFSHNEFSEFKIAGLITRTNNDAFQIQLFVNTILRMAVLTPVMLIGSLILTYRSSSDLFWVIFATIPFIILGVIIVAKVTGPISEKQQRGLDDINRISRENLTGLRVIRSFNRQKSEEIRFSKTNEEFAHNSKLMFKIMQSTQPIFFLLMNIAVCRIYYVGAILISDGSLEIGKLVAFLDYLFHAMISMMLFCMIFMMYPRANVSAKRIQEVFDSDISIKNLSTEKLEDEENSFIEFRNVKYIKDGKTILNNINFTAKKGETIAIVGATGSGKSSLVRLIPRLSDPSEGEIRFNDKNIKYIDINNWRNKIGFVAQKAFLFKGSIRDNICFGNANAAEKDIIEAAEIAQAMDFISTRKSGFNDEIEENAANLSGGQKQRLSIARAIVRKPDIYIFDDAFSALDFKTDAKVRAALKSITGNAITFIVAQRISTIKDADKILVMNHGEIISSGKHNELLDNCKIYKDIVDSQIGLEEMLYEE</sequence>
<dbReference type="InterPro" id="IPR003593">
    <property type="entry name" value="AAA+_ATPase"/>
</dbReference>
<evidence type="ECO:0000313" key="12">
    <source>
        <dbReference type="EMBL" id="TQQ83921.1"/>
    </source>
</evidence>
<dbReference type="Gene3D" id="1.20.1560.10">
    <property type="entry name" value="ABC transporter type 1, transmembrane domain"/>
    <property type="match status" value="1"/>
</dbReference>
<dbReference type="PROSITE" id="PS50929">
    <property type="entry name" value="ABC_TM1F"/>
    <property type="match status" value="1"/>
</dbReference>
<dbReference type="SUPFAM" id="SSF52540">
    <property type="entry name" value="P-loop containing nucleoside triphosphate hydrolases"/>
    <property type="match status" value="1"/>
</dbReference>
<comment type="subcellular location">
    <subcellularLocation>
        <location evidence="1">Cell membrane</location>
        <topology evidence="1">Multi-pass membrane protein</topology>
    </subcellularLocation>
</comment>
<dbReference type="EMBL" id="SGJB01000020">
    <property type="protein sequence ID" value="TQQ83921.1"/>
    <property type="molecule type" value="Genomic_DNA"/>
</dbReference>
<evidence type="ECO:0000256" key="2">
    <source>
        <dbReference type="ARBA" id="ARBA00022448"/>
    </source>
</evidence>
<dbReference type="Gene3D" id="3.40.50.300">
    <property type="entry name" value="P-loop containing nucleotide triphosphate hydrolases"/>
    <property type="match status" value="1"/>
</dbReference>
<dbReference type="Pfam" id="PF00005">
    <property type="entry name" value="ABC_tran"/>
    <property type="match status" value="1"/>
</dbReference>
<keyword evidence="6 12" id="KW-0067">ATP-binding</keyword>
<organism evidence="12 13">
    <name type="scientific">Peptacetobacter hominis</name>
    <dbReference type="NCBI Taxonomy" id="2743610"/>
    <lineage>
        <taxon>Bacteria</taxon>
        <taxon>Bacillati</taxon>
        <taxon>Bacillota</taxon>
        <taxon>Clostridia</taxon>
        <taxon>Peptostreptococcales</taxon>
        <taxon>Peptostreptococcaceae</taxon>
        <taxon>Peptacetobacter</taxon>
    </lineage>
</organism>
<dbReference type="CDD" id="cd18548">
    <property type="entry name" value="ABC_6TM_Tm287_like"/>
    <property type="match status" value="1"/>
</dbReference>
<evidence type="ECO:0000259" key="11">
    <source>
        <dbReference type="PROSITE" id="PS50929"/>
    </source>
</evidence>
<name>A0A544QTA1_9FIRM</name>
<dbReference type="PROSITE" id="PS50893">
    <property type="entry name" value="ABC_TRANSPORTER_2"/>
    <property type="match status" value="1"/>
</dbReference>
<dbReference type="InterPro" id="IPR027417">
    <property type="entry name" value="P-loop_NTPase"/>
</dbReference>
<dbReference type="InterPro" id="IPR011527">
    <property type="entry name" value="ABC1_TM_dom"/>
</dbReference>
<feature type="transmembrane region" description="Helical" evidence="9">
    <location>
        <begin position="56"/>
        <end position="78"/>
    </location>
</feature>